<keyword evidence="1" id="KW-0614">Plasmid</keyword>
<accession>H8H3X7</accession>
<geneLocation type="plasmid" evidence="1 2">
    <name>P6</name>
</geneLocation>
<dbReference type="RefSeq" id="WP_014686955.1">
    <property type="nucleotide sequence ID" value="NC_017793.1"/>
</dbReference>
<dbReference type="PATRIC" id="fig|745776.4.peg.4086"/>
<dbReference type="KEGG" id="dgo:DGo_PF0001"/>
<protein>
    <submittedName>
        <fullName evidence="1">Uncharacterized protein</fullName>
    </submittedName>
</protein>
<dbReference type="OrthoDB" id="66303at2"/>
<dbReference type="AlphaFoldDB" id="H8H3X7"/>
<dbReference type="Gene3D" id="1.10.10.10">
    <property type="entry name" value="Winged helix-like DNA-binding domain superfamily/Winged helix DNA-binding domain"/>
    <property type="match status" value="1"/>
</dbReference>
<organism evidence="1 2">
    <name type="scientific">Deinococcus gobiensis (strain DSM 21396 / JCM 16679 / CGMCC 1.7299 / I-0)</name>
    <dbReference type="NCBI Taxonomy" id="745776"/>
    <lineage>
        <taxon>Bacteria</taxon>
        <taxon>Thermotogati</taxon>
        <taxon>Deinococcota</taxon>
        <taxon>Deinococci</taxon>
        <taxon>Deinococcales</taxon>
        <taxon>Deinococcaceae</taxon>
        <taxon>Deinococcus</taxon>
    </lineage>
</organism>
<dbReference type="EMBL" id="CP002197">
    <property type="protein sequence ID" value="AFD28224.1"/>
    <property type="molecule type" value="Genomic_DNA"/>
</dbReference>
<name>H8H3X7_DEIGI</name>
<dbReference type="HOGENOM" id="CLU_1218178_0_0_0"/>
<evidence type="ECO:0000313" key="1">
    <source>
        <dbReference type="EMBL" id="AFD28224.1"/>
    </source>
</evidence>
<keyword evidence="2" id="KW-1185">Reference proteome</keyword>
<dbReference type="Proteomes" id="UP000007575">
    <property type="component" value="Plasmid P6"/>
</dbReference>
<evidence type="ECO:0000313" key="2">
    <source>
        <dbReference type="Proteomes" id="UP000007575"/>
    </source>
</evidence>
<reference evidence="1 2" key="1">
    <citation type="journal article" date="2012" name="PLoS ONE">
        <title>Genome sequence and transcriptome analysis of the radioresistant bacterium Deinococcus gobiensis: insights into the extreme environmental adaptations.</title>
        <authorList>
            <person name="Yuan M."/>
            <person name="Chen M."/>
            <person name="Zhang W."/>
            <person name="Lu W."/>
            <person name="Wang J."/>
            <person name="Yang M."/>
            <person name="Zhao P."/>
            <person name="Tang R."/>
            <person name="Li X."/>
            <person name="Hao Y."/>
            <person name="Zhou Z."/>
            <person name="Zhan Y."/>
            <person name="Yu H."/>
            <person name="Teng C."/>
            <person name="Yan Y."/>
            <person name="Ping S."/>
            <person name="Wang Y."/>
            <person name="Lin M."/>
        </authorList>
    </citation>
    <scope>NUCLEOTIDE SEQUENCE [LARGE SCALE GENOMIC DNA]</scope>
    <source>
        <strain evidence="2">DSM 21396 / JCM 16679 / CGMCC 1.7299 / I-0</strain>
        <plasmid evidence="1">P6</plasmid>
    </source>
</reference>
<sequence>MPHTILGSYTGEWFEVTTPEQAALLSDPRAVRHFEPFLGRTLGTAQAAREAGVSTERMMYRVRQFQRLGLLTQVGEQRRSGRPVRLYRAPGALRIPFHLTPFEDLQRQLAVQVRNLETLRIRASARLLERAEGQGRLLYRSEATGAVNAEAELPDPTLRARQVGGEFTGTLWLTAVQARAVQAQVDALMALLDPAQQPQEGTRPYLLASLLLPLDPEQDAPWLSAPG</sequence>
<dbReference type="InterPro" id="IPR036388">
    <property type="entry name" value="WH-like_DNA-bd_sf"/>
</dbReference>
<proteinExistence type="predicted"/>
<gene>
    <name evidence="1" type="ordered locus">DGo_PF0001</name>
</gene>